<gene>
    <name evidence="4" type="ORF">Tci_005331</name>
</gene>
<feature type="region of interest" description="Disordered" evidence="2">
    <location>
        <begin position="136"/>
        <end position="157"/>
    </location>
</feature>
<feature type="coiled-coil region" evidence="1">
    <location>
        <begin position="495"/>
        <end position="529"/>
    </location>
</feature>
<evidence type="ECO:0000313" key="4">
    <source>
        <dbReference type="EMBL" id="GEU33353.1"/>
    </source>
</evidence>
<feature type="region of interest" description="Disordered" evidence="2">
    <location>
        <begin position="835"/>
        <end position="856"/>
    </location>
</feature>
<dbReference type="SUPFAM" id="SSF56672">
    <property type="entry name" value="DNA/RNA polymerases"/>
    <property type="match status" value="1"/>
</dbReference>
<dbReference type="EMBL" id="BKCJ010000454">
    <property type="protein sequence ID" value="GEU33353.1"/>
    <property type="molecule type" value="Genomic_DNA"/>
</dbReference>
<comment type="caution">
    <text evidence="4">The sequence shown here is derived from an EMBL/GenBank/DDBJ whole genome shotgun (WGS) entry which is preliminary data.</text>
</comment>
<dbReference type="PANTHER" id="PTHR11439">
    <property type="entry name" value="GAG-POL-RELATED RETROTRANSPOSON"/>
    <property type="match status" value="1"/>
</dbReference>
<proteinExistence type="predicted"/>
<dbReference type="PANTHER" id="PTHR11439:SF509">
    <property type="entry name" value="RNA-DIRECTED DNA POLYMERASE"/>
    <property type="match status" value="1"/>
</dbReference>
<evidence type="ECO:0000256" key="2">
    <source>
        <dbReference type="SAM" id="MobiDB-lite"/>
    </source>
</evidence>
<organism evidence="4">
    <name type="scientific">Tanacetum cinerariifolium</name>
    <name type="common">Dalmatian daisy</name>
    <name type="synonym">Chrysanthemum cinerariifolium</name>
    <dbReference type="NCBI Taxonomy" id="118510"/>
    <lineage>
        <taxon>Eukaryota</taxon>
        <taxon>Viridiplantae</taxon>
        <taxon>Streptophyta</taxon>
        <taxon>Embryophyta</taxon>
        <taxon>Tracheophyta</taxon>
        <taxon>Spermatophyta</taxon>
        <taxon>Magnoliopsida</taxon>
        <taxon>eudicotyledons</taxon>
        <taxon>Gunneridae</taxon>
        <taxon>Pentapetalae</taxon>
        <taxon>asterids</taxon>
        <taxon>campanulids</taxon>
        <taxon>Asterales</taxon>
        <taxon>Asteraceae</taxon>
        <taxon>Asteroideae</taxon>
        <taxon>Anthemideae</taxon>
        <taxon>Anthemidinae</taxon>
        <taxon>Tanacetum</taxon>
    </lineage>
</organism>
<dbReference type="Pfam" id="PF07727">
    <property type="entry name" value="RVT_2"/>
    <property type="match status" value="1"/>
</dbReference>
<protein>
    <recommendedName>
        <fullName evidence="3">Reverse transcriptase Ty1/copia-type domain-containing protein</fullName>
    </recommendedName>
</protein>
<sequence length="1318" mass="150436">MHNNIMTDGSRDHPPMLATGQYPQWRSRFLRYIDTRPNGEALKKCILSGPYKPTTVLVQAIAATDDSLAILEHTIVETPMNMSPINKAHFEAEKEAIHLILTKIGDEIYSAIDAFQTAQEIWEAITRYKGKKIAKPITPPSKLASEEDIDPEQAQRDKDMQKNLALIAKKPKRVKDCAYHKEKMLMCKQAKKGVPLQAEQYDWLADTDEEIDEQELEAHYSYMANIQSNTCIVETDDSNVIPDSPDMCDDDIQNDQNDAVSDDERVALANLIANLKLDVDDNKKIQKSQSIQTIHMMAPKVPTYNGRPTFANPRYFKQAKSEIPCLYAFTYDQSTHANRLIPDGKETLALERESRSKLNKDSLRPYDYTTLNSLYEIFKPPTHEYEIQLAHANEIRRKMWQKSFVKYKPNIFKNVGFLPLSKSISKSRQAYNVMTNNINHFKEIVDNAWIKHSKYQFRALTDQDIEILIQTCLMPLTLKTQNDSFIFVHELKQEMHADLKYVESLEKEIDELESDKAEFSKTYDMILQECVSNEVMCTYLLSLSDLDALAELQCLYLHKVKECDCLAQKLSKQTENVSNEVHNELLQHFAKVEKHSVSLEIAYKNVKNGELKKLTEKGKGQYVETKFDKPSVVRQPNAQRIPKPSVLVDSDHFARVTKMLNDVNARTKKPNIVPTSTRILKGHANKSVATPYKEWKWVYYVKGLNHNLFLVGQFCDADLEKDVVIGLPKLKFVKDQLCSSWELSKAKRSSFKSKAVPSSKGRLNLLHMDLCGPMQITSINGKKYILASDYDDSDPVPQIQNVSPLADAHVPSQQGLDLLFGPLYDEFFNAGTSSVNKSSSPINNSNQQDTQPTLNIQRTSAPSTPTYVHAEENNKNQAEAENLQDDEFTNPLCAPVQEVAESSSYNIEQVRGNPSKPVQIRQQLATDPEMCMFALIVSTAEPKNIKEAMVDSAWIEAMQEELHQFDRLQDEDQTVIRNKARHIAKGYAQEEGIDFEESFAPVARLEAIWIFVAYAAHKSFPIYQMDVKIAFLNGPLNEEVYVAQPDGFVDPDHPEKVYRLRKALYGLKQAPRAWYNELLKFLTSKGFTKGTIDPTHFTIRYGEDILPVQIYVDDIIFESTNRLQIYQSPRGIFINQAKPDIVQAVYFCARYQSRPTKKHLKEVKRIFRYLRGTTNMGLWYPKGSSFGLTAFLDADYAGCIDNRKSTSGGIQFLCDKLVRWMLKKQDCTTMSSVEAEYLALSASCAQVMWMRLQLKDYGLHYNKIPLYCDSQSAIAISCNPVQHSRTKNIHTRFKYLIRRIGMTCLTPAELEVLAKESA</sequence>
<reference evidence="4" key="1">
    <citation type="journal article" date="2019" name="Sci. Rep.">
        <title>Draft genome of Tanacetum cinerariifolium, the natural source of mosquito coil.</title>
        <authorList>
            <person name="Yamashiro T."/>
            <person name="Shiraishi A."/>
            <person name="Satake H."/>
            <person name="Nakayama K."/>
        </authorList>
    </citation>
    <scope>NUCLEOTIDE SEQUENCE</scope>
</reference>
<accession>A0A6L2J8M0</accession>
<name>A0A6L2J8M0_TANCI</name>
<feature type="domain" description="Reverse transcriptase Ty1/copia-type" evidence="3">
    <location>
        <begin position="968"/>
        <end position="1123"/>
    </location>
</feature>
<dbReference type="InterPro" id="IPR043502">
    <property type="entry name" value="DNA/RNA_pol_sf"/>
</dbReference>
<dbReference type="InterPro" id="IPR013103">
    <property type="entry name" value="RVT_2"/>
</dbReference>
<evidence type="ECO:0000259" key="3">
    <source>
        <dbReference type="Pfam" id="PF07727"/>
    </source>
</evidence>
<dbReference type="CDD" id="cd09272">
    <property type="entry name" value="RNase_HI_RT_Ty1"/>
    <property type="match status" value="1"/>
</dbReference>
<keyword evidence="1" id="KW-0175">Coiled coil</keyword>
<evidence type="ECO:0000256" key="1">
    <source>
        <dbReference type="SAM" id="Coils"/>
    </source>
</evidence>